<dbReference type="Pfam" id="PF03717">
    <property type="entry name" value="PBP_dimer"/>
    <property type="match status" value="1"/>
</dbReference>
<evidence type="ECO:0000259" key="4">
    <source>
        <dbReference type="Pfam" id="PF00905"/>
    </source>
</evidence>
<protein>
    <submittedName>
        <fullName evidence="6">Stage V sporulation protein D</fullName>
    </submittedName>
</protein>
<comment type="caution">
    <text evidence="6">The sequence shown here is derived from an EMBL/GenBank/DDBJ whole genome shotgun (WGS) entry which is preliminary data.</text>
</comment>
<proteinExistence type="inferred from homology"/>
<dbReference type="EMBL" id="JAFNJU010000001">
    <property type="protein sequence ID" value="MBO1263766.1"/>
    <property type="molecule type" value="Genomic_DNA"/>
</dbReference>
<dbReference type="Gene3D" id="3.40.710.10">
    <property type="entry name" value="DD-peptidase/beta-lactamase superfamily"/>
    <property type="match status" value="1"/>
</dbReference>
<evidence type="ECO:0000256" key="3">
    <source>
        <dbReference type="ARBA" id="ARBA00023136"/>
    </source>
</evidence>
<dbReference type="Gene3D" id="3.90.1310.10">
    <property type="entry name" value="Penicillin-binding protein 2a (Domain 2)"/>
    <property type="match status" value="1"/>
</dbReference>
<gene>
    <name evidence="6" type="ORF">J3A84_01745</name>
</gene>
<dbReference type="Gene3D" id="3.30.450.330">
    <property type="match status" value="1"/>
</dbReference>
<dbReference type="GO" id="GO:0071555">
    <property type="term" value="P:cell wall organization"/>
    <property type="evidence" value="ECO:0007669"/>
    <property type="project" value="TreeGrafter"/>
</dbReference>
<sequence length="578" mass="63893">MNNKRYIGVTLLTLVLFLGLGARLFYVTVIAKDEIFSKAQNQIVREIIIPAKRGDILDRNGSLLASTTEAYRIDADLTTFRRLIESKGKTPESYAAPLAEILGEETESILEKLTSEHKGIIIKRKIEKDVIDRLRAYISEEGISFLLIGYDNIRYYPNNSFLSHVLGSVNVDGTGVMGLEYWYDETLRGVSGIKIAEVDKQNRELPYSAVIQTPAINGSDLTLTIDEKIQYFIENLAEEAMEKHEADSVTMIVSDPRTGGVLGMVNLPDFDPNNPREDRTQEEFDAVTRNFAVNDSYEPGSTFKIVTISSALEEGLVDEHDHFNCPGYIMVNGVRVNCVNRSGHGDQSLQDVLKNSCNVGTILIAQRLGEEKFNAYVDEYLFGQKTGIDLPGETTGIVFDKDDMKPIDLATSSIGQAQTVSPVQMMNAINTISNGGVMKPLHLAEQAVLEDVNGNLTVRALDTAEENEVIRADTAERMLNLLYGVVGGNDRSAAYIEDIPVYGKTGTAQKIITDENGNQRYSDDEFISSFIGGAPYTDPKITVLVIVNNPKDAIYGNTVAAPWAKEIFLEVEKYLPLN</sequence>
<evidence type="ECO:0000313" key="6">
    <source>
        <dbReference type="EMBL" id="MBO1263766.1"/>
    </source>
</evidence>
<comment type="subcellular location">
    <subcellularLocation>
        <location evidence="1">Membrane</location>
    </subcellularLocation>
</comment>
<dbReference type="PANTHER" id="PTHR30627:SF1">
    <property type="entry name" value="PEPTIDOGLYCAN D,D-TRANSPEPTIDASE FTSI"/>
    <property type="match status" value="1"/>
</dbReference>
<dbReference type="GO" id="GO:0008658">
    <property type="term" value="F:penicillin binding"/>
    <property type="evidence" value="ECO:0007669"/>
    <property type="project" value="InterPro"/>
</dbReference>
<keyword evidence="7" id="KW-1185">Reference proteome</keyword>
<feature type="domain" description="Penicillin-binding protein transpeptidase" evidence="4">
    <location>
        <begin position="250"/>
        <end position="568"/>
    </location>
</feature>
<keyword evidence="3" id="KW-0472">Membrane</keyword>
<dbReference type="SUPFAM" id="SSF56601">
    <property type="entry name" value="beta-lactamase/transpeptidase-like"/>
    <property type="match status" value="1"/>
</dbReference>
<dbReference type="InterPro" id="IPR001460">
    <property type="entry name" value="PCN-bd_Tpept"/>
</dbReference>
<evidence type="ECO:0000313" key="7">
    <source>
        <dbReference type="Proteomes" id="UP000664218"/>
    </source>
</evidence>
<dbReference type="GO" id="GO:0005886">
    <property type="term" value="C:plasma membrane"/>
    <property type="evidence" value="ECO:0007669"/>
    <property type="project" value="TreeGrafter"/>
</dbReference>
<evidence type="ECO:0000256" key="1">
    <source>
        <dbReference type="ARBA" id="ARBA00004370"/>
    </source>
</evidence>
<dbReference type="Proteomes" id="UP000664218">
    <property type="component" value="Unassembled WGS sequence"/>
</dbReference>
<dbReference type="InterPro" id="IPR050515">
    <property type="entry name" value="Beta-lactam/transpept"/>
</dbReference>
<reference evidence="6" key="1">
    <citation type="submission" date="2021-03" db="EMBL/GenBank/DDBJ databases">
        <title>Proteiniclasticum marinus sp. nov., isolated from tidal flat sediment.</title>
        <authorList>
            <person name="Namirimu T."/>
            <person name="Yang J.-A."/>
            <person name="Yang S.-H."/>
            <person name="Kim Y.-J."/>
            <person name="Kwon K.K."/>
        </authorList>
    </citation>
    <scope>NUCLEOTIDE SEQUENCE</scope>
    <source>
        <strain evidence="6">SCR006</strain>
    </source>
</reference>
<accession>A0A939H611</accession>
<evidence type="ECO:0000256" key="2">
    <source>
        <dbReference type="ARBA" id="ARBA00007171"/>
    </source>
</evidence>
<dbReference type="AlphaFoldDB" id="A0A939H611"/>
<comment type="similarity">
    <text evidence="2">Belongs to the transpeptidase family.</text>
</comment>
<dbReference type="PANTHER" id="PTHR30627">
    <property type="entry name" value="PEPTIDOGLYCAN D,D-TRANSPEPTIDASE"/>
    <property type="match status" value="1"/>
</dbReference>
<feature type="domain" description="Penicillin-binding protein dimerisation" evidence="5">
    <location>
        <begin position="49"/>
        <end position="205"/>
    </location>
</feature>
<dbReference type="SUPFAM" id="SSF56519">
    <property type="entry name" value="Penicillin binding protein dimerisation domain"/>
    <property type="match status" value="1"/>
</dbReference>
<dbReference type="InterPro" id="IPR012338">
    <property type="entry name" value="Beta-lactam/transpept-like"/>
</dbReference>
<dbReference type="RefSeq" id="WP_207598271.1">
    <property type="nucleotide sequence ID" value="NZ_JAFNJU010000001.1"/>
</dbReference>
<dbReference type="Pfam" id="PF00905">
    <property type="entry name" value="Transpeptidase"/>
    <property type="match status" value="1"/>
</dbReference>
<name>A0A939H611_9CLOT</name>
<dbReference type="InterPro" id="IPR036138">
    <property type="entry name" value="PBP_dimer_sf"/>
</dbReference>
<dbReference type="InterPro" id="IPR005311">
    <property type="entry name" value="PBP_dimer"/>
</dbReference>
<evidence type="ECO:0000259" key="5">
    <source>
        <dbReference type="Pfam" id="PF03717"/>
    </source>
</evidence>
<organism evidence="6 7">
    <name type="scientific">Proteiniclasticum aestuarii</name>
    <dbReference type="NCBI Taxonomy" id="2817862"/>
    <lineage>
        <taxon>Bacteria</taxon>
        <taxon>Bacillati</taxon>
        <taxon>Bacillota</taxon>
        <taxon>Clostridia</taxon>
        <taxon>Eubacteriales</taxon>
        <taxon>Clostridiaceae</taxon>
        <taxon>Proteiniclasticum</taxon>
    </lineage>
</organism>